<dbReference type="Proteomes" id="UP000094769">
    <property type="component" value="Unassembled WGS sequence"/>
</dbReference>
<keyword evidence="2" id="KW-1185">Reference proteome</keyword>
<reference evidence="1 2" key="1">
    <citation type="submission" date="2016-06" db="EMBL/GenBank/DDBJ databases">
        <title>Genome sequence of endosymbiont of Candidatus Endolucinida thiodiazotropha.</title>
        <authorList>
            <person name="Poehlein A."/>
            <person name="Koenig S."/>
            <person name="Heiden S.E."/>
            <person name="Thuermer A."/>
            <person name="Voget S."/>
            <person name="Daniel R."/>
            <person name="Markert S."/>
            <person name="Gros O."/>
            <person name="Schweder T."/>
        </authorList>
    </citation>
    <scope>NUCLEOTIDE SEQUENCE [LARGE SCALE GENOMIC DNA]</scope>
    <source>
        <strain evidence="1 2">COS</strain>
    </source>
</reference>
<evidence type="ECO:0000313" key="1">
    <source>
        <dbReference type="EMBL" id="ODJ88673.1"/>
    </source>
</evidence>
<dbReference type="AlphaFoldDB" id="A0A7Z0VNF7"/>
<protein>
    <submittedName>
        <fullName evidence="1">Uncharacterized protein</fullName>
    </submittedName>
</protein>
<organism evidence="1 2">
    <name type="scientific">Candidatus Thiodiazotropha endolucinida</name>
    <dbReference type="NCBI Taxonomy" id="1655433"/>
    <lineage>
        <taxon>Bacteria</taxon>
        <taxon>Pseudomonadati</taxon>
        <taxon>Pseudomonadota</taxon>
        <taxon>Gammaproteobacteria</taxon>
        <taxon>Chromatiales</taxon>
        <taxon>Sedimenticolaceae</taxon>
        <taxon>Candidatus Thiodiazotropha</taxon>
    </lineage>
</organism>
<comment type="caution">
    <text evidence="1">The sequence shown here is derived from an EMBL/GenBank/DDBJ whole genome shotgun (WGS) entry which is preliminary data.</text>
</comment>
<evidence type="ECO:0000313" key="2">
    <source>
        <dbReference type="Proteomes" id="UP000094769"/>
    </source>
</evidence>
<gene>
    <name evidence="1" type="ORF">CODIS_12240</name>
</gene>
<accession>A0A7Z0VNF7</accession>
<name>A0A7Z0VNF7_9GAMM</name>
<dbReference type="EMBL" id="MARB01000005">
    <property type="protein sequence ID" value="ODJ88673.1"/>
    <property type="molecule type" value="Genomic_DNA"/>
</dbReference>
<sequence>MNLHLALTGPNTIQAANERQSPQNIANGMTLYMHNKQTVRGPATGFNNLSRESEYLGIELNDFGQLIFLTSNLRVIAVIGVHLRHLCSRYTTRLSRCGVLAYPAPFIFKPIR</sequence>
<proteinExistence type="predicted"/>